<comment type="caution">
    <text evidence="1">The sequence shown here is derived from an EMBL/GenBank/DDBJ whole genome shotgun (WGS) entry which is preliminary data.</text>
</comment>
<name>A0A852SWD0_9MICO</name>
<dbReference type="Proteomes" id="UP000589620">
    <property type="component" value="Unassembled WGS sequence"/>
</dbReference>
<proteinExistence type="predicted"/>
<sequence>MTLALDPRIQRVWRTPDSLQFGVERPVLVLDGISAAEERMIAALVCGITREGLQLLAERAGAPPGAVARLLERVAPVLGRPRGSQTAEERDRGAPPLVVLDAAGPTATALARMLADAGAEVRGGLAWDDPVVDRAEAAVVLGSYAIEPQRSARWLRRDIPHLPVVFGDAGITVGPFVRPGAGPCLRCVDLHRTDADPAWPAMATQLHTLPPRGEDAIVSALVAARAATLVLAGIASARGRTAPSPPAGASWRLPSGSADWVSGAWDPHPGCGCLGLPP</sequence>
<evidence type="ECO:0000313" key="2">
    <source>
        <dbReference type="Proteomes" id="UP000589620"/>
    </source>
</evidence>
<evidence type="ECO:0000313" key="1">
    <source>
        <dbReference type="EMBL" id="NYD73013.1"/>
    </source>
</evidence>
<dbReference type="Gene3D" id="3.40.50.720">
    <property type="entry name" value="NAD(P)-binding Rossmann-like Domain"/>
    <property type="match status" value="1"/>
</dbReference>
<protein>
    <submittedName>
        <fullName evidence="1">Bacteriocin biosynthesis cyclodehydratase domain-containing protein</fullName>
    </submittedName>
</protein>
<dbReference type="EMBL" id="JACCBJ010000001">
    <property type="protein sequence ID" value="NYD73013.1"/>
    <property type="molecule type" value="Genomic_DNA"/>
</dbReference>
<dbReference type="AlphaFoldDB" id="A0A852SWD0"/>
<keyword evidence="2" id="KW-1185">Reference proteome</keyword>
<gene>
    <name evidence="1" type="ORF">BJ963_000532</name>
</gene>
<reference evidence="1 2" key="1">
    <citation type="submission" date="2020-07" db="EMBL/GenBank/DDBJ databases">
        <title>Sequencing the genomes of 1000 actinobacteria strains.</title>
        <authorList>
            <person name="Klenk H.-P."/>
        </authorList>
    </citation>
    <scope>NUCLEOTIDE SEQUENCE [LARGE SCALE GENOMIC DNA]</scope>
    <source>
        <strain evidence="1 2">DSM 23871</strain>
    </source>
</reference>
<organism evidence="1 2">
    <name type="scientific">Leifsonia soli</name>
    <dbReference type="NCBI Taxonomy" id="582665"/>
    <lineage>
        <taxon>Bacteria</taxon>
        <taxon>Bacillati</taxon>
        <taxon>Actinomycetota</taxon>
        <taxon>Actinomycetes</taxon>
        <taxon>Micrococcales</taxon>
        <taxon>Microbacteriaceae</taxon>
        <taxon>Leifsonia</taxon>
    </lineage>
</organism>
<accession>A0A852SWD0</accession>
<dbReference type="RefSeq" id="WP_179454439.1">
    <property type="nucleotide sequence ID" value="NZ_BAAAPX010000001.1"/>
</dbReference>